<reference evidence="8 9" key="1">
    <citation type="journal article" date="2018" name="Genet. Mol. Biol.">
        <title>The genome sequence of Dyella jiangningensis FCAV SCS01 from a lignocellulose-decomposing microbial consortium metagenome reveals potential for biotechnological applications.</title>
        <authorList>
            <person name="Desiderato J.G."/>
            <person name="Alvarenga D.O."/>
            <person name="Constancio M.T.L."/>
            <person name="Alves L.M.C."/>
            <person name="Varani A.M."/>
        </authorList>
    </citation>
    <scope>NUCLEOTIDE SEQUENCE [LARGE SCALE GENOMIC DNA]</scope>
    <source>
        <strain evidence="8 9">FCAV SCS01</strain>
    </source>
</reference>
<feature type="domain" description="GtrA/DPMS transmembrane" evidence="7">
    <location>
        <begin position="15"/>
        <end position="131"/>
    </location>
</feature>
<keyword evidence="3 6" id="KW-0812">Transmembrane</keyword>
<evidence type="ECO:0000313" key="9">
    <source>
        <dbReference type="Proteomes" id="UP000248926"/>
    </source>
</evidence>
<dbReference type="GO" id="GO:0000271">
    <property type="term" value="P:polysaccharide biosynthetic process"/>
    <property type="evidence" value="ECO:0007669"/>
    <property type="project" value="InterPro"/>
</dbReference>
<name>A0A328P6Q0_9GAMM</name>
<organism evidence="8 9">
    <name type="scientific">Dyella jiangningensis</name>
    <dbReference type="NCBI Taxonomy" id="1379159"/>
    <lineage>
        <taxon>Bacteria</taxon>
        <taxon>Pseudomonadati</taxon>
        <taxon>Pseudomonadota</taxon>
        <taxon>Gammaproteobacteria</taxon>
        <taxon>Lysobacterales</taxon>
        <taxon>Rhodanobacteraceae</taxon>
        <taxon>Dyella</taxon>
    </lineage>
</organism>
<dbReference type="RefSeq" id="WP_111981043.1">
    <property type="nucleotide sequence ID" value="NZ_NFZS01000001.1"/>
</dbReference>
<proteinExistence type="inferred from homology"/>
<dbReference type="OrthoDB" id="8453573at2"/>
<evidence type="ECO:0000256" key="4">
    <source>
        <dbReference type="ARBA" id="ARBA00022989"/>
    </source>
</evidence>
<feature type="transmembrane region" description="Helical" evidence="6">
    <location>
        <begin position="44"/>
        <end position="61"/>
    </location>
</feature>
<evidence type="ECO:0000256" key="3">
    <source>
        <dbReference type="ARBA" id="ARBA00022692"/>
    </source>
</evidence>
<sequence>MTSATSSLLRHQPVRYVINGMAATCISYAVLGACIHVAHVPSAGVANFIAAVIGITASFLGSRHFVFPGTKESVWHQLGRFWLLYAALALLQAAVLFAWTDMAKLDYRTGFLIGTFLQMVCSYFGGKLWVFKQ</sequence>
<evidence type="ECO:0000256" key="6">
    <source>
        <dbReference type="SAM" id="Phobius"/>
    </source>
</evidence>
<dbReference type="Pfam" id="PF04138">
    <property type="entry name" value="GtrA_DPMS_TM"/>
    <property type="match status" value="1"/>
</dbReference>
<dbReference type="InterPro" id="IPR051401">
    <property type="entry name" value="GtrA_CellWall_Glycosyl"/>
</dbReference>
<dbReference type="EMBL" id="NFZS01000001">
    <property type="protein sequence ID" value="RAO76983.1"/>
    <property type="molecule type" value="Genomic_DNA"/>
</dbReference>
<dbReference type="Proteomes" id="UP000248926">
    <property type="component" value="Unassembled WGS sequence"/>
</dbReference>
<comment type="caution">
    <text evidence="8">The sequence shown here is derived from an EMBL/GenBank/DDBJ whole genome shotgun (WGS) entry which is preliminary data.</text>
</comment>
<dbReference type="PANTHER" id="PTHR38459:SF1">
    <property type="entry name" value="PROPHAGE BACTOPRENOL-LINKED GLUCOSE TRANSLOCASE HOMOLOG"/>
    <property type="match status" value="1"/>
</dbReference>
<comment type="subcellular location">
    <subcellularLocation>
        <location evidence="1">Membrane</location>
        <topology evidence="1">Multi-pass membrane protein</topology>
    </subcellularLocation>
</comment>
<dbReference type="GO" id="GO:0005886">
    <property type="term" value="C:plasma membrane"/>
    <property type="evidence" value="ECO:0007669"/>
    <property type="project" value="TreeGrafter"/>
</dbReference>
<keyword evidence="5 6" id="KW-0472">Membrane</keyword>
<dbReference type="PANTHER" id="PTHR38459">
    <property type="entry name" value="PROPHAGE BACTOPRENOL-LINKED GLUCOSE TRANSLOCASE HOMOLOG"/>
    <property type="match status" value="1"/>
</dbReference>
<dbReference type="AlphaFoldDB" id="A0A328P6Q0"/>
<protein>
    <recommendedName>
        <fullName evidence="7">GtrA/DPMS transmembrane domain-containing protein</fullName>
    </recommendedName>
</protein>
<feature type="transmembrane region" description="Helical" evidence="6">
    <location>
        <begin position="82"/>
        <end position="99"/>
    </location>
</feature>
<dbReference type="InterPro" id="IPR007267">
    <property type="entry name" value="GtrA_DPMS_TM"/>
</dbReference>
<feature type="transmembrane region" description="Helical" evidence="6">
    <location>
        <begin position="111"/>
        <end position="130"/>
    </location>
</feature>
<evidence type="ECO:0000313" key="8">
    <source>
        <dbReference type="EMBL" id="RAO76983.1"/>
    </source>
</evidence>
<evidence type="ECO:0000256" key="5">
    <source>
        <dbReference type="ARBA" id="ARBA00023136"/>
    </source>
</evidence>
<comment type="similarity">
    <text evidence="2">Belongs to the GtrA family.</text>
</comment>
<keyword evidence="9" id="KW-1185">Reference proteome</keyword>
<evidence type="ECO:0000256" key="1">
    <source>
        <dbReference type="ARBA" id="ARBA00004141"/>
    </source>
</evidence>
<feature type="transmembrane region" description="Helical" evidence="6">
    <location>
        <begin position="16"/>
        <end position="38"/>
    </location>
</feature>
<gene>
    <name evidence="8" type="ORF">CA260_03490</name>
</gene>
<keyword evidence="4 6" id="KW-1133">Transmembrane helix</keyword>
<accession>A0A328P6Q0</accession>
<evidence type="ECO:0000259" key="7">
    <source>
        <dbReference type="Pfam" id="PF04138"/>
    </source>
</evidence>
<evidence type="ECO:0000256" key="2">
    <source>
        <dbReference type="ARBA" id="ARBA00009399"/>
    </source>
</evidence>